<sequence length="145" mass="16671">TQTERFLLYGSLFAGLILIILLLVMAFVCKRQRTNSSLNDSPKVHDDTSDKTVTEWLSSKYTYDDLRDSNVKERELLTVDNPHTTTVSTPKFQVGSDIFYRTPSSKGQTTHRTNGTYYRQYYGGDNEDEQYDSMHGDKFLFSTVV</sequence>
<dbReference type="EMBL" id="CAJOBA010055379">
    <property type="protein sequence ID" value="CAF4282969.1"/>
    <property type="molecule type" value="Genomic_DNA"/>
</dbReference>
<keyword evidence="1" id="KW-0472">Membrane</keyword>
<evidence type="ECO:0000313" key="3">
    <source>
        <dbReference type="EMBL" id="CAF4282969.1"/>
    </source>
</evidence>
<gene>
    <name evidence="2" type="ORF">OVA965_LOCUS36628</name>
    <name evidence="3" type="ORF">TMI583_LOCUS37644</name>
</gene>
<comment type="caution">
    <text evidence="2">The sequence shown here is derived from an EMBL/GenBank/DDBJ whole genome shotgun (WGS) entry which is preliminary data.</text>
</comment>
<dbReference type="AlphaFoldDB" id="A0A8S2FKK1"/>
<feature type="transmembrane region" description="Helical" evidence="1">
    <location>
        <begin position="6"/>
        <end position="29"/>
    </location>
</feature>
<feature type="non-terminal residue" evidence="2">
    <location>
        <position position="1"/>
    </location>
</feature>
<evidence type="ECO:0000313" key="4">
    <source>
        <dbReference type="Proteomes" id="UP000677228"/>
    </source>
</evidence>
<proteinExistence type="predicted"/>
<keyword evidence="1" id="KW-1133">Transmembrane helix</keyword>
<reference evidence="2" key="1">
    <citation type="submission" date="2021-02" db="EMBL/GenBank/DDBJ databases">
        <authorList>
            <person name="Nowell W R."/>
        </authorList>
    </citation>
    <scope>NUCLEOTIDE SEQUENCE</scope>
</reference>
<protein>
    <submittedName>
        <fullName evidence="2">Uncharacterized protein</fullName>
    </submittedName>
</protein>
<dbReference type="Proteomes" id="UP000682733">
    <property type="component" value="Unassembled WGS sequence"/>
</dbReference>
<evidence type="ECO:0000256" key="1">
    <source>
        <dbReference type="SAM" id="Phobius"/>
    </source>
</evidence>
<keyword evidence="1" id="KW-0812">Transmembrane</keyword>
<evidence type="ECO:0000313" key="2">
    <source>
        <dbReference type="EMBL" id="CAF1493919.1"/>
    </source>
</evidence>
<organism evidence="2 4">
    <name type="scientific">Didymodactylos carnosus</name>
    <dbReference type="NCBI Taxonomy" id="1234261"/>
    <lineage>
        <taxon>Eukaryota</taxon>
        <taxon>Metazoa</taxon>
        <taxon>Spiralia</taxon>
        <taxon>Gnathifera</taxon>
        <taxon>Rotifera</taxon>
        <taxon>Eurotatoria</taxon>
        <taxon>Bdelloidea</taxon>
        <taxon>Philodinida</taxon>
        <taxon>Philodinidae</taxon>
        <taxon>Didymodactylos</taxon>
    </lineage>
</organism>
<name>A0A8S2FKK1_9BILA</name>
<accession>A0A8S2FKK1</accession>
<dbReference type="Proteomes" id="UP000677228">
    <property type="component" value="Unassembled WGS sequence"/>
</dbReference>
<dbReference type="EMBL" id="CAJNOK010033413">
    <property type="protein sequence ID" value="CAF1493919.1"/>
    <property type="molecule type" value="Genomic_DNA"/>
</dbReference>